<protein>
    <submittedName>
        <fullName evidence="3">Membrane protein, putative</fullName>
    </submittedName>
</protein>
<dbReference type="AlphaFoldDB" id="A0A0K0GR16"/>
<reference evidence="3 4" key="1">
    <citation type="journal article" date="2008" name="BMC Genomics">
        <title>Genome sequence and rapid evolution of the rice pathogen Xanthomonas oryzae pv. oryzae PXO99A.</title>
        <authorList>
            <person name="Salzberg S.L."/>
            <person name="Sommer D.D."/>
            <person name="Schatz M.C."/>
            <person name="Phillippy A.M."/>
            <person name="Rabinowicz P.D."/>
            <person name="Tsuge S."/>
            <person name="Furutani A."/>
            <person name="Ochiai H."/>
            <person name="Delcher A.L."/>
            <person name="Kelley D."/>
            <person name="Madupu R."/>
            <person name="Puiu D."/>
            <person name="Radune D."/>
            <person name="Shumway M."/>
            <person name="Trapnell C."/>
            <person name="Aparna G."/>
            <person name="Jha G."/>
            <person name="Pandey A."/>
            <person name="Patil P.B."/>
            <person name="Ishihara H."/>
            <person name="Meyer D.F."/>
            <person name="Szurek B."/>
            <person name="Verdier V."/>
            <person name="Koebnik R."/>
            <person name="Dow J.M."/>
            <person name="Ryan R.P."/>
            <person name="Hirata H."/>
            <person name="Tsuyumu S."/>
            <person name="Won Lee S."/>
            <person name="Seo Y.S."/>
            <person name="Sriariyanum M."/>
            <person name="Ronald P.C."/>
            <person name="Sonti R.V."/>
            <person name="Van Sluys M.A."/>
            <person name="Leach J.E."/>
            <person name="White F.F."/>
            <person name="Bogdanove A.J."/>
        </authorList>
    </citation>
    <scope>NUCLEOTIDE SEQUENCE [LARGE SCALE GENOMIC DNA]</scope>
    <source>
        <strain evidence="3 4">PXO99A</strain>
    </source>
</reference>
<name>A0A0K0GR16_XANOP</name>
<accession>A0A0K0GR16</accession>
<sequence>MQAAPHTATRRATSRRAIAQQSRSTGSHVAEALQMTSHKRRALQVFCLGLCLLGIGLLGLCQVLPLNNYLAGISAGIGGWCMLLSVPMWLARGNMCDTTRPALARRYHREFGVPMLLYVVVMLFWRYLLAHVGPDWARVLIALLPAVLVVLVIRAVARYVRDSDEMQRRIELEAIAIAAGLVSGAYMTAGFLQAAELIEVPASAAMLWVFPLLCAIYGITKSIHARRFE</sequence>
<feature type="transmembrane region" description="Helical" evidence="2">
    <location>
        <begin position="45"/>
        <end position="65"/>
    </location>
</feature>
<evidence type="ECO:0000313" key="3">
    <source>
        <dbReference type="EMBL" id="ACD61418.1"/>
    </source>
</evidence>
<dbReference type="EMBL" id="CP000967">
    <property type="protein sequence ID" value="ACD61418.1"/>
    <property type="molecule type" value="Genomic_DNA"/>
</dbReference>
<feature type="compositionally biased region" description="Low complexity" evidence="1">
    <location>
        <begin position="15"/>
        <end position="25"/>
    </location>
</feature>
<keyword evidence="2" id="KW-0812">Transmembrane</keyword>
<evidence type="ECO:0000313" key="4">
    <source>
        <dbReference type="Proteomes" id="UP000001740"/>
    </source>
</evidence>
<dbReference type="HOGENOM" id="CLU_121976_0_0_6"/>
<dbReference type="eggNOG" id="ENOG5032YPN">
    <property type="taxonomic scope" value="Bacteria"/>
</dbReference>
<evidence type="ECO:0000256" key="1">
    <source>
        <dbReference type="SAM" id="MobiDB-lite"/>
    </source>
</evidence>
<keyword evidence="2" id="KW-0472">Membrane</keyword>
<feature type="transmembrane region" description="Helical" evidence="2">
    <location>
        <begin position="111"/>
        <end position="130"/>
    </location>
</feature>
<proteinExistence type="predicted"/>
<feature type="transmembrane region" description="Helical" evidence="2">
    <location>
        <begin position="136"/>
        <end position="160"/>
    </location>
</feature>
<dbReference type="KEGG" id="xop:PXO_02796"/>
<feature type="transmembrane region" description="Helical" evidence="2">
    <location>
        <begin position="71"/>
        <end position="90"/>
    </location>
</feature>
<dbReference type="Proteomes" id="UP000001740">
    <property type="component" value="Chromosome"/>
</dbReference>
<keyword evidence="2" id="KW-1133">Transmembrane helix</keyword>
<organism evidence="3 4">
    <name type="scientific">Xanthomonas oryzae pv. oryzae (strain PXO99A)</name>
    <dbReference type="NCBI Taxonomy" id="360094"/>
    <lineage>
        <taxon>Bacteria</taxon>
        <taxon>Pseudomonadati</taxon>
        <taxon>Pseudomonadota</taxon>
        <taxon>Gammaproteobacteria</taxon>
        <taxon>Lysobacterales</taxon>
        <taxon>Lysobacteraceae</taxon>
        <taxon>Xanthomonas</taxon>
    </lineage>
</organism>
<feature type="region of interest" description="Disordered" evidence="1">
    <location>
        <begin position="1"/>
        <end position="25"/>
    </location>
</feature>
<gene>
    <name evidence="3" type="ordered locus">PXO_02796</name>
</gene>
<feature type="transmembrane region" description="Helical" evidence="2">
    <location>
        <begin position="200"/>
        <end position="219"/>
    </location>
</feature>
<feature type="transmembrane region" description="Helical" evidence="2">
    <location>
        <begin position="172"/>
        <end position="194"/>
    </location>
</feature>
<evidence type="ECO:0000256" key="2">
    <source>
        <dbReference type="SAM" id="Phobius"/>
    </source>
</evidence>